<dbReference type="Proteomes" id="UP000197065">
    <property type="component" value="Unassembled WGS sequence"/>
</dbReference>
<name>A0A212S3Z9_9PROT</name>
<keyword evidence="2" id="KW-0732">Signal</keyword>
<feature type="domain" description="DNA polymerase Y-family little finger" evidence="3">
    <location>
        <begin position="227"/>
        <end position="321"/>
    </location>
</feature>
<dbReference type="InterPro" id="IPR017961">
    <property type="entry name" value="DNA_pol_Y-fam_little_finger"/>
</dbReference>
<keyword evidence="1" id="KW-0472">Membrane</keyword>
<organism evidence="4 5">
    <name type="scientific">Arboricoccus pini</name>
    <dbReference type="NCBI Taxonomy" id="1963835"/>
    <lineage>
        <taxon>Bacteria</taxon>
        <taxon>Pseudomonadati</taxon>
        <taxon>Pseudomonadota</taxon>
        <taxon>Alphaproteobacteria</taxon>
        <taxon>Geminicoccales</taxon>
        <taxon>Geminicoccaceae</taxon>
        <taxon>Arboricoccus</taxon>
    </lineage>
</organism>
<evidence type="ECO:0000313" key="4">
    <source>
        <dbReference type="EMBL" id="SNB79779.1"/>
    </source>
</evidence>
<keyword evidence="1" id="KW-1133">Transmembrane helix</keyword>
<feature type="signal peptide" evidence="2">
    <location>
        <begin position="1"/>
        <end position="20"/>
    </location>
</feature>
<reference evidence="4 5" key="1">
    <citation type="submission" date="2017-06" db="EMBL/GenBank/DDBJ databases">
        <authorList>
            <person name="Kim H.J."/>
            <person name="Triplett B.A."/>
        </authorList>
    </citation>
    <scope>NUCLEOTIDE SEQUENCE [LARGE SCALE GENOMIC DNA]</scope>
    <source>
        <strain evidence="4 5">B29T1</strain>
    </source>
</reference>
<proteinExistence type="predicted"/>
<keyword evidence="5" id="KW-1185">Reference proteome</keyword>
<dbReference type="AlphaFoldDB" id="A0A212S3Z9"/>
<evidence type="ECO:0000256" key="2">
    <source>
        <dbReference type="SAM" id="SignalP"/>
    </source>
</evidence>
<sequence length="369" mass="40330">MLRPILLALCLGLMPMMARAEPPAGQGADLSEEAYRHDVAEGARLAVKDAELTLKYQAGKISARRYDEAEARVRKQSTALSEKWAHGVNNRASVQFASDVWDKSYNDMVALRGRYASAAPKATPAPPAPKPAFDPYVAAQAPTEPALKVRQGLLTWLLPFVIAVMVIVPLLGWIFRRFFPSVPQEEEKGPEVSDNYGSATYAGFLSDIPNRAYVQRGVFFGKSSLPVADPEMREAVASYMTRAAEKLRRHSLKAAAFQVFMHTNRFNNDPAYSNQRTIEIEATADSFALVSAATRAAEGIWRDGFRYAKAGIVLVDLYRPAELPASDMFATRDPAKSKALMTALDAINGRFAGLVDAAGEPLALLHDPA</sequence>
<feature type="transmembrane region" description="Helical" evidence="1">
    <location>
        <begin position="153"/>
        <end position="175"/>
    </location>
</feature>
<evidence type="ECO:0000313" key="5">
    <source>
        <dbReference type="Proteomes" id="UP000197065"/>
    </source>
</evidence>
<evidence type="ECO:0000259" key="3">
    <source>
        <dbReference type="Pfam" id="PF11799"/>
    </source>
</evidence>
<feature type="chain" id="PRO_5013052776" description="DNA polymerase Y-family little finger domain-containing protein" evidence="2">
    <location>
        <begin position="21"/>
        <end position="369"/>
    </location>
</feature>
<keyword evidence="1" id="KW-0812">Transmembrane</keyword>
<accession>A0A212S3Z9</accession>
<dbReference type="GO" id="GO:0003684">
    <property type="term" value="F:damaged DNA binding"/>
    <property type="evidence" value="ECO:0007669"/>
    <property type="project" value="InterPro"/>
</dbReference>
<evidence type="ECO:0000256" key="1">
    <source>
        <dbReference type="SAM" id="Phobius"/>
    </source>
</evidence>
<dbReference type="EMBL" id="FYEH01000023">
    <property type="protein sequence ID" value="SNB79779.1"/>
    <property type="molecule type" value="Genomic_DNA"/>
</dbReference>
<protein>
    <recommendedName>
        <fullName evidence="3">DNA polymerase Y-family little finger domain-containing protein</fullName>
    </recommendedName>
</protein>
<gene>
    <name evidence="4" type="ORF">SAMN07250955_1232</name>
</gene>
<dbReference type="Pfam" id="PF11799">
    <property type="entry name" value="IMS_C"/>
    <property type="match status" value="1"/>
</dbReference>
<dbReference type="GO" id="GO:0006281">
    <property type="term" value="P:DNA repair"/>
    <property type="evidence" value="ECO:0007669"/>
    <property type="project" value="InterPro"/>
</dbReference>